<dbReference type="GO" id="GO:0016757">
    <property type="term" value="F:glycosyltransferase activity"/>
    <property type="evidence" value="ECO:0007669"/>
    <property type="project" value="InterPro"/>
</dbReference>
<name>A0A2T6ANE3_9FLAO</name>
<dbReference type="PANTHER" id="PTHR12526">
    <property type="entry name" value="GLYCOSYLTRANSFERASE"/>
    <property type="match status" value="1"/>
</dbReference>
<dbReference type="Pfam" id="PF00534">
    <property type="entry name" value="Glycos_transf_1"/>
    <property type="match status" value="1"/>
</dbReference>
<proteinExistence type="predicted"/>
<reference evidence="2 3" key="1">
    <citation type="submission" date="2018-04" db="EMBL/GenBank/DDBJ databases">
        <title>Genomic Encyclopedia of Archaeal and Bacterial Type Strains, Phase II (KMG-II): from individual species to whole genera.</title>
        <authorList>
            <person name="Goeker M."/>
        </authorList>
    </citation>
    <scope>NUCLEOTIDE SEQUENCE [LARGE SCALE GENOMIC DNA]</scope>
    <source>
        <strain evidence="2 3">DSM 23082</strain>
    </source>
</reference>
<dbReference type="AlphaFoldDB" id="A0A2T6ANE3"/>
<dbReference type="Gene3D" id="3.40.50.2000">
    <property type="entry name" value="Glycogen Phosphorylase B"/>
    <property type="match status" value="2"/>
</dbReference>
<evidence type="ECO:0000313" key="2">
    <source>
        <dbReference type="EMBL" id="PTX45338.1"/>
    </source>
</evidence>
<evidence type="ECO:0000259" key="1">
    <source>
        <dbReference type="Pfam" id="PF00534"/>
    </source>
</evidence>
<dbReference type="InterPro" id="IPR001296">
    <property type="entry name" value="Glyco_trans_1"/>
</dbReference>
<keyword evidence="3" id="KW-1185">Reference proteome</keyword>
<feature type="domain" description="Glycosyl transferase family 1" evidence="1">
    <location>
        <begin position="149"/>
        <end position="316"/>
    </location>
</feature>
<accession>A0A2T6ANE3</accession>
<dbReference type="PANTHER" id="PTHR12526:SF638">
    <property type="entry name" value="SPORE COAT PROTEIN SA"/>
    <property type="match status" value="1"/>
</dbReference>
<dbReference type="Proteomes" id="UP000244174">
    <property type="component" value="Unassembled WGS sequence"/>
</dbReference>
<comment type="caution">
    <text evidence="2">The sequence shown here is derived from an EMBL/GenBank/DDBJ whole genome shotgun (WGS) entry which is preliminary data.</text>
</comment>
<dbReference type="CDD" id="cd03801">
    <property type="entry name" value="GT4_PimA-like"/>
    <property type="match status" value="1"/>
</dbReference>
<dbReference type="SUPFAM" id="SSF53756">
    <property type="entry name" value="UDP-Glycosyltransferase/glycogen phosphorylase"/>
    <property type="match status" value="1"/>
</dbReference>
<keyword evidence="2" id="KW-0808">Transferase</keyword>
<protein>
    <submittedName>
        <fullName evidence="2">Glycosyltransferase involved in cell wall biosynthesis</fullName>
    </submittedName>
</protein>
<gene>
    <name evidence="2" type="ORF">C8P64_1333</name>
</gene>
<sequence>MLSNNFYPFVGGIEVNSEILARAFLDHNHNVCVLTWTQDPEGKDFPFQVMRNPDYADLLKIHSWADVVFENNPCLRLAWPALIFGRPSVVALNTWIVQENRTNKLQEKLKSFWLKRANKVIAVSHALRKVIFPSAIVIVNPYRKELFKMMPEIKKTKDFVFLGRLVSDKGADLAIKAIYQLKKATRIEHGLGIQPNLTIIGEGEEREKLEDLVEELGLSNEVHFEGQLVDKDLVLCLNQHRFMIIPSVWDEPFGMVVLEGMACGCLPIAADAGGLPEAVGLAGILFSRGNVNDLVSKTLQVLRDNDLENQYRAQIQNHLNYHQSNLVAKRYLDVIESAASSFSKN</sequence>
<organism evidence="2 3">
    <name type="scientific">Christiangramia gaetbulicola</name>
    <dbReference type="NCBI Taxonomy" id="703340"/>
    <lineage>
        <taxon>Bacteria</taxon>
        <taxon>Pseudomonadati</taxon>
        <taxon>Bacteroidota</taxon>
        <taxon>Flavobacteriia</taxon>
        <taxon>Flavobacteriales</taxon>
        <taxon>Flavobacteriaceae</taxon>
        <taxon>Christiangramia</taxon>
    </lineage>
</organism>
<evidence type="ECO:0000313" key="3">
    <source>
        <dbReference type="Proteomes" id="UP000244174"/>
    </source>
</evidence>
<dbReference type="EMBL" id="QBKQ01000001">
    <property type="protein sequence ID" value="PTX45338.1"/>
    <property type="molecule type" value="Genomic_DNA"/>
</dbReference>